<keyword evidence="6" id="KW-0029">Amino-acid transport</keyword>
<feature type="transmembrane region" description="Helical" evidence="11">
    <location>
        <begin position="347"/>
        <end position="365"/>
    </location>
</feature>
<keyword evidence="3" id="KW-0813">Transport</keyword>
<dbReference type="GO" id="GO:0012505">
    <property type="term" value="C:endomembrane system"/>
    <property type="evidence" value="ECO:0007669"/>
    <property type="project" value="UniProtKB-SubCell"/>
</dbReference>
<feature type="transmembrane region" description="Helical" evidence="11">
    <location>
        <begin position="470"/>
        <end position="490"/>
    </location>
</feature>
<keyword evidence="8 11" id="KW-0472">Membrane</keyword>
<keyword evidence="9" id="KW-0927">Auxin signaling pathway</keyword>
<feature type="transmembrane region" description="Helical" evidence="11">
    <location>
        <begin position="381"/>
        <end position="407"/>
    </location>
</feature>
<evidence type="ECO:0000256" key="6">
    <source>
        <dbReference type="ARBA" id="ARBA00022970"/>
    </source>
</evidence>
<dbReference type="InterPro" id="IPR013057">
    <property type="entry name" value="AA_transpt_TM"/>
</dbReference>
<evidence type="ECO:0000256" key="7">
    <source>
        <dbReference type="ARBA" id="ARBA00022989"/>
    </source>
</evidence>
<feature type="transmembrane region" description="Helical" evidence="11">
    <location>
        <begin position="103"/>
        <end position="123"/>
    </location>
</feature>
<feature type="transmembrane region" description="Helical" evidence="11">
    <location>
        <begin position="445"/>
        <end position="464"/>
    </location>
</feature>
<dbReference type="GO" id="GO:0015293">
    <property type="term" value="F:symporter activity"/>
    <property type="evidence" value="ECO:0007669"/>
    <property type="project" value="UniProtKB-KW"/>
</dbReference>
<evidence type="ECO:0000313" key="14">
    <source>
        <dbReference type="RefSeq" id="XP_035541958.1"/>
    </source>
</evidence>
<dbReference type="PANTHER" id="PTHR48017">
    <property type="entry name" value="OS05G0424000 PROTEIN-RELATED"/>
    <property type="match status" value="1"/>
</dbReference>
<comment type="function">
    <text evidence="10">Carrier protein involved in proton-driven auxin influx. Mediates the formation of auxin gradient from developing leaves (site of auxin biosynthesis) to tips by contributing to the loading of auxin in vascular tissues and facilitating acropetal (base to tip) auxin transport within inner tissues of the root apex, and basipetal (tip to base) auxin transport within outer tissues of the root apex. May be involved in lateral roots and nodules formation.</text>
</comment>
<comment type="subcellular location">
    <subcellularLocation>
        <location evidence="1">Endomembrane system</location>
        <topology evidence="1">Multi-pass membrane protein</topology>
    </subcellularLocation>
</comment>
<name>A0A6P9EC75_JUGRE</name>
<dbReference type="OrthoDB" id="10307648at2759"/>
<reference evidence="14" key="1">
    <citation type="submission" date="2025-08" db="UniProtKB">
        <authorList>
            <consortium name="RefSeq"/>
        </authorList>
    </citation>
    <scope>IDENTIFICATION</scope>
    <source>
        <tissue evidence="14">Leaves</tissue>
    </source>
</reference>
<evidence type="ECO:0000256" key="8">
    <source>
        <dbReference type="ARBA" id="ARBA00023136"/>
    </source>
</evidence>
<feature type="transmembrane region" description="Helical" evidence="11">
    <location>
        <begin position="250"/>
        <end position="274"/>
    </location>
</feature>
<proteinExistence type="inferred from homology"/>
<evidence type="ECO:0000256" key="2">
    <source>
        <dbReference type="ARBA" id="ARBA00005590"/>
    </source>
</evidence>
<protein>
    <submittedName>
        <fullName evidence="14">Amino acid permease 3-like</fullName>
    </submittedName>
</protein>
<dbReference type="GO" id="GO:0016020">
    <property type="term" value="C:membrane"/>
    <property type="evidence" value="ECO:0000318"/>
    <property type="project" value="GO_Central"/>
</dbReference>
<dbReference type="GO" id="GO:0003333">
    <property type="term" value="P:amino acid transmembrane transport"/>
    <property type="evidence" value="ECO:0000318"/>
    <property type="project" value="GO_Central"/>
</dbReference>
<feature type="transmembrane region" description="Helical" evidence="11">
    <location>
        <begin position="502"/>
        <end position="525"/>
    </location>
</feature>
<gene>
    <name evidence="14" type="primary">LOC109019953</name>
</gene>
<evidence type="ECO:0000256" key="4">
    <source>
        <dbReference type="ARBA" id="ARBA00022692"/>
    </source>
</evidence>
<dbReference type="Pfam" id="PF01490">
    <property type="entry name" value="Aa_trans"/>
    <property type="match status" value="1"/>
</dbReference>
<evidence type="ECO:0000256" key="1">
    <source>
        <dbReference type="ARBA" id="ARBA00004127"/>
    </source>
</evidence>
<comment type="similarity">
    <text evidence="2">Belongs to the amino acid/polyamine transporter 2 family. Amino acid/auxin permease (AAAP) (TC 2.A.18.1) subfamily.</text>
</comment>
<keyword evidence="13" id="KW-1185">Reference proteome</keyword>
<dbReference type="RefSeq" id="XP_035541958.1">
    <property type="nucleotide sequence ID" value="XM_035686065.1"/>
</dbReference>
<dbReference type="AlphaFoldDB" id="A0A6P9EC75"/>
<feature type="transmembrane region" description="Helical" evidence="11">
    <location>
        <begin position="129"/>
        <end position="154"/>
    </location>
</feature>
<evidence type="ECO:0000259" key="12">
    <source>
        <dbReference type="Pfam" id="PF01490"/>
    </source>
</evidence>
<dbReference type="KEGG" id="jre:109019953"/>
<keyword evidence="7 11" id="KW-1133">Transmembrane helix</keyword>
<evidence type="ECO:0000256" key="11">
    <source>
        <dbReference type="SAM" id="Phobius"/>
    </source>
</evidence>
<dbReference type="GeneID" id="109019953"/>
<sequence length="541" mass="61099">MCNFPRFHAFFYAWSRLRRDPEGSEKFSNQLCFGSDISINLQTVLHARQRTDTGKDVELGFISKMVGNTAQIRTNHLSDQDLLPIGSSKSFDDDGNPKRTGTVWTASAYIATAVTGPVVLNFAGDMAQLGWIAGPFVIILFSLITYFVSTILCASYRSPATGKRNPTYMDAIRSNFDGPIVLKICWVIQTSVPEPLCSYYWCLEQMDINWFAKCHSIYEEEPCYVYLKPHYIAFGVFQIFLSQIPNFHQLRWLTVLSPVMFLLYSPIGLALAIAKVAENGMIKGSLTGISIGPDQVTRAQKTWMIFKAIGDIAQAYDFSSVLLEIQDTVGSPPSEVQTMKKATRRSVAVITFISMIHACMGYAAFGDDSPEFLPNGFYKPYWLINIASAAMVIQAAGAYQIFVQPIFAMVEKSISRRFPDNEFITKEIKIWIPRFGPYKLNLFRLVWRTFFVTTITSLSMFFAVCLDVLKLVGTMAFWPIVIYFPIEMYIMQKGIPKWSARWLGLQILSFGCLIVTIAAVAANFVEDFLEGSYKPIMPNRY</sequence>
<keyword evidence="4 11" id="KW-0812">Transmembrane</keyword>
<accession>A0A6P9EC75</accession>
<organism evidence="13 14">
    <name type="scientific">Juglans regia</name>
    <name type="common">English walnut</name>
    <dbReference type="NCBI Taxonomy" id="51240"/>
    <lineage>
        <taxon>Eukaryota</taxon>
        <taxon>Viridiplantae</taxon>
        <taxon>Streptophyta</taxon>
        <taxon>Embryophyta</taxon>
        <taxon>Tracheophyta</taxon>
        <taxon>Spermatophyta</taxon>
        <taxon>Magnoliopsida</taxon>
        <taxon>eudicotyledons</taxon>
        <taxon>Gunneridae</taxon>
        <taxon>Pentapetalae</taxon>
        <taxon>rosids</taxon>
        <taxon>fabids</taxon>
        <taxon>Fagales</taxon>
        <taxon>Juglandaceae</taxon>
        <taxon>Juglans</taxon>
    </lineage>
</organism>
<evidence type="ECO:0000256" key="5">
    <source>
        <dbReference type="ARBA" id="ARBA00022847"/>
    </source>
</evidence>
<evidence type="ECO:0000256" key="10">
    <source>
        <dbReference type="ARBA" id="ARBA00045588"/>
    </source>
</evidence>
<dbReference type="GO" id="GO:0015171">
    <property type="term" value="F:amino acid transmembrane transporter activity"/>
    <property type="evidence" value="ECO:0000318"/>
    <property type="project" value="GO_Central"/>
</dbReference>
<dbReference type="Proteomes" id="UP000235220">
    <property type="component" value="Chromosome 15"/>
</dbReference>
<dbReference type="InParanoid" id="A0A6P9EC75"/>
<keyword evidence="5" id="KW-0769">Symport</keyword>
<feature type="domain" description="Amino acid transporter transmembrane" evidence="12">
    <location>
        <begin position="99"/>
        <end position="522"/>
    </location>
</feature>
<evidence type="ECO:0000256" key="9">
    <source>
        <dbReference type="ARBA" id="ARBA00023294"/>
    </source>
</evidence>
<dbReference type="GO" id="GO:0009734">
    <property type="term" value="P:auxin-activated signaling pathway"/>
    <property type="evidence" value="ECO:0007669"/>
    <property type="project" value="UniProtKB-KW"/>
</dbReference>
<evidence type="ECO:0000256" key="3">
    <source>
        <dbReference type="ARBA" id="ARBA00022448"/>
    </source>
</evidence>
<evidence type="ECO:0000313" key="13">
    <source>
        <dbReference type="Proteomes" id="UP000235220"/>
    </source>
</evidence>